<feature type="transmembrane region" description="Helical" evidence="6">
    <location>
        <begin position="82"/>
        <end position="100"/>
    </location>
</feature>
<protein>
    <recommendedName>
        <fullName evidence="9">Major facilitator superfamily (MFS) profile domain-containing protein</fullName>
    </recommendedName>
</protein>
<name>A0A8T0NS02_PANVG</name>
<dbReference type="GO" id="GO:0022857">
    <property type="term" value="F:transmembrane transporter activity"/>
    <property type="evidence" value="ECO:0007669"/>
    <property type="project" value="InterPro"/>
</dbReference>
<reference evidence="7" key="1">
    <citation type="submission" date="2020-05" db="EMBL/GenBank/DDBJ databases">
        <title>WGS assembly of Panicum virgatum.</title>
        <authorList>
            <person name="Lovell J.T."/>
            <person name="Jenkins J."/>
            <person name="Shu S."/>
            <person name="Juenger T.E."/>
            <person name="Schmutz J."/>
        </authorList>
    </citation>
    <scope>NUCLEOTIDE SEQUENCE</scope>
    <source>
        <strain evidence="7">AP13</strain>
    </source>
</reference>
<dbReference type="PANTHER" id="PTHR23504:SF1">
    <property type="entry name" value="GH21943P-RELATED"/>
    <property type="match status" value="1"/>
</dbReference>
<feature type="transmembrane region" description="Helical" evidence="6">
    <location>
        <begin position="47"/>
        <end position="70"/>
    </location>
</feature>
<feature type="transmembrane region" description="Helical" evidence="6">
    <location>
        <begin position="371"/>
        <end position="389"/>
    </location>
</feature>
<keyword evidence="4 6" id="KW-1133">Transmembrane helix</keyword>
<comment type="caution">
    <text evidence="7">The sequence shown here is derived from an EMBL/GenBank/DDBJ whole genome shotgun (WGS) entry which is preliminary data.</text>
</comment>
<feature type="transmembrane region" description="Helical" evidence="6">
    <location>
        <begin position="250"/>
        <end position="271"/>
    </location>
</feature>
<evidence type="ECO:0000256" key="1">
    <source>
        <dbReference type="ARBA" id="ARBA00004141"/>
    </source>
</evidence>
<comment type="subcellular location">
    <subcellularLocation>
        <location evidence="1">Membrane</location>
        <topology evidence="1">Multi-pass membrane protein</topology>
    </subcellularLocation>
</comment>
<keyword evidence="3 6" id="KW-0812">Transmembrane</keyword>
<dbReference type="AlphaFoldDB" id="A0A8T0NS02"/>
<dbReference type="PROSITE" id="PS00216">
    <property type="entry name" value="SUGAR_TRANSPORT_1"/>
    <property type="match status" value="1"/>
</dbReference>
<dbReference type="Proteomes" id="UP000823388">
    <property type="component" value="Chromosome 9K"/>
</dbReference>
<feature type="transmembrane region" description="Helical" evidence="6">
    <location>
        <begin position="283"/>
        <end position="302"/>
    </location>
</feature>
<keyword evidence="8" id="KW-1185">Reference proteome</keyword>
<feature type="transmembrane region" description="Helical" evidence="6">
    <location>
        <begin position="106"/>
        <end position="130"/>
    </location>
</feature>
<evidence type="ECO:0000256" key="4">
    <source>
        <dbReference type="ARBA" id="ARBA00022989"/>
    </source>
</evidence>
<gene>
    <name evidence="7" type="ORF">PVAP13_9KG318700</name>
</gene>
<feature type="transmembrane region" description="Helical" evidence="6">
    <location>
        <begin position="7"/>
        <end position="27"/>
    </location>
</feature>
<evidence type="ECO:0000256" key="6">
    <source>
        <dbReference type="SAM" id="Phobius"/>
    </source>
</evidence>
<accession>A0A8T0NS02</accession>
<dbReference type="SUPFAM" id="SSF103473">
    <property type="entry name" value="MFS general substrate transporter"/>
    <property type="match status" value="1"/>
</dbReference>
<sequence length="439" mass="46212">MEGVAGLGLGHLLVFAFLFCFAAYMVGPVITDVTMGALCPGRDECSLAIYLTGLQQAVTGLGALVLTPVVGNLSDRYGRKALLALPATASIVPLGILAYGRTRGYFYAYYITKTLTATVCEGSMMCLSLAYVADRVPEARRAAAFGVFSGVCTAGFVASTVAARFLPVSSTCQVAAVAAVVTAVYMKAFLQETDGGASSCSCDEEASQPLCIPSSSSSEELSPKLPPLRKAPSLSEMAALLTSSSTFSRAAVITFLHGLGDAGLQNTLLYFLKAKFHYSKNQYANLLLIIGITGSFSQLTVMPLLVPKLGEQKLLIIALTASCGHAFLYSIAWSFWVPYLAASCVILSMLVTPCIRSIISNKVGPLEQGMVQGCITGISSTANVISPLIFTPLTAWCLSEATPFYLKGFSLACAGFATLVALATSISMRSAEVQRADRK</sequence>
<dbReference type="InterPro" id="IPR036259">
    <property type="entry name" value="MFS_trans_sf"/>
</dbReference>
<dbReference type="InterPro" id="IPR011701">
    <property type="entry name" value="MFS"/>
</dbReference>
<evidence type="ECO:0000313" key="7">
    <source>
        <dbReference type="EMBL" id="KAG2550782.1"/>
    </source>
</evidence>
<keyword evidence="5 6" id="KW-0472">Membrane</keyword>
<dbReference type="EMBL" id="CM029053">
    <property type="protein sequence ID" value="KAG2550782.1"/>
    <property type="molecule type" value="Genomic_DNA"/>
</dbReference>
<dbReference type="OrthoDB" id="419616at2759"/>
<dbReference type="InterPro" id="IPR005829">
    <property type="entry name" value="Sugar_transporter_CS"/>
</dbReference>
<dbReference type="Gene3D" id="1.20.1250.20">
    <property type="entry name" value="MFS general substrate transporter like domains"/>
    <property type="match status" value="1"/>
</dbReference>
<keyword evidence="2" id="KW-0813">Transport</keyword>
<evidence type="ECO:0000256" key="3">
    <source>
        <dbReference type="ARBA" id="ARBA00022692"/>
    </source>
</evidence>
<dbReference type="Pfam" id="PF07690">
    <property type="entry name" value="MFS_1"/>
    <property type="match status" value="1"/>
</dbReference>
<feature type="transmembrane region" description="Helical" evidence="6">
    <location>
        <begin position="409"/>
        <end position="428"/>
    </location>
</feature>
<evidence type="ECO:0000256" key="5">
    <source>
        <dbReference type="ARBA" id="ARBA00023136"/>
    </source>
</evidence>
<feature type="transmembrane region" description="Helical" evidence="6">
    <location>
        <begin position="142"/>
        <end position="162"/>
    </location>
</feature>
<organism evidence="7 8">
    <name type="scientific">Panicum virgatum</name>
    <name type="common">Blackwell switchgrass</name>
    <dbReference type="NCBI Taxonomy" id="38727"/>
    <lineage>
        <taxon>Eukaryota</taxon>
        <taxon>Viridiplantae</taxon>
        <taxon>Streptophyta</taxon>
        <taxon>Embryophyta</taxon>
        <taxon>Tracheophyta</taxon>
        <taxon>Spermatophyta</taxon>
        <taxon>Magnoliopsida</taxon>
        <taxon>Liliopsida</taxon>
        <taxon>Poales</taxon>
        <taxon>Poaceae</taxon>
        <taxon>PACMAD clade</taxon>
        <taxon>Panicoideae</taxon>
        <taxon>Panicodae</taxon>
        <taxon>Paniceae</taxon>
        <taxon>Panicinae</taxon>
        <taxon>Panicum</taxon>
        <taxon>Panicum sect. Hiantes</taxon>
    </lineage>
</organism>
<dbReference type="PANTHER" id="PTHR23504">
    <property type="entry name" value="MAJOR FACILITATOR SUPERFAMILY DOMAIN-CONTAINING PROTEIN 10"/>
    <property type="match status" value="1"/>
</dbReference>
<evidence type="ECO:0000256" key="2">
    <source>
        <dbReference type="ARBA" id="ARBA00022448"/>
    </source>
</evidence>
<evidence type="ECO:0000313" key="8">
    <source>
        <dbReference type="Proteomes" id="UP000823388"/>
    </source>
</evidence>
<dbReference type="GO" id="GO:0016020">
    <property type="term" value="C:membrane"/>
    <property type="evidence" value="ECO:0007669"/>
    <property type="project" value="UniProtKB-SubCell"/>
</dbReference>
<proteinExistence type="predicted"/>
<dbReference type="CDD" id="cd17330">
    <property type="entry name" value="MFS_SLC46_TetA_like"/>
    <property type="match status" value="1"/>
</dbReference>
<evidence type="ECO:0008006" key="9">
    <source>
        <dbReference type="Google" id="ProtNLM"/>
    </source>
</evidence>